<reference evidence="13 14" key="1">
    <citation type="submission" date="2015-08" db="EMBL/GenBank/DDBJ databases">
        <title>Ancestral chromatin configuration constrains chromatin evolution on differentiating sex chromosomes in Drosophila.</title>
        <authorList>
            <person name="Zhou Q."/>
            <person name="Bachtrog D."/>
        </authorList>
    </citation>
    <scope>NUCLEOTIDE SEQUENCE [LARGE SCALE GENOMIC DNA]</scope>
    <source>
        <tissue evidence="13">Whole larvae</tissue>
    </source>
</reference>
<evidence type="ECO:0000256" key="1">
    <source>
        <dbReference type="ARBA" id="ARBA00000213"/>
    </source>
</evidence>
<keyword evidence="6 9" id="KW-0238">DNA-binding</keyword>
<evidence type="ECO:0000256" key="3">
    <source>
        <dbReference type="ARBA" id="ARBA00012891"/>
    </source>
</evidence>
<dbReference type="Pfam" id="PF02919">
    <property type="entry name" value="Topoisom_I_N"/>
    <property type="match status" value="1"/>
</dbReference>
<protein>
    <recommendedName>
        <fullName evidence="4">DNA topoisomerase 1</fullName>
        <ecNumber evidence="3">5.6.2.1</ecNumber>
    </recommendedName>
    <alternativeName>
        <fullName evidence="8">DNA topoisomerase I</fullName>
    </alternativeName>
</protein>
<feature type="domain" description="DNA topoisomerase I eukaryotic-type" evidence="12">
    <location>
        <begin position="236"/>
        <end position="601"/>
    </location>
</feature>
<evidence type="ECO:0000256" key="8">
    <source>
        <dbReference type="ARBA" id="ARBA00033297"/>
    </source>
</evidence>
<dbReference type="SMR" id="A0A0M5J6F7"/>
<proteinExistence type="inferred from homology"/>
<dbReference type="Proteomes" id="UP000494163">
    <property type="component" value="Chromosome X"/>
</dbReference>
<dbReference type="PRINTS" id="PR00416">
    <property type="entry name" value="EUTPISMRASEI"/>
</dbReference>
<evidence type="ECO:0000256" key="9">
    <source>
        <dbReference type="PROSITE-ProRule" id="PRU01382"/>
    </source>
</evidence>
<evidence type="ECO:0000313" key="14">
    <source>
        <dbReference type="Proteomes" id="UP000494163"/>
    </source>
</evidence>
<dbReference type="EMBL" id="CP012528">
    <property type="protein sequence ID" value="ALC49781.1"/>
    <property type="molecule type" value="Genomic_DNA"/>
</dbReference>
<dbReference type="PROSITE" id="PS52038">
    <property type="entry name" value="TOPO_IB_2"/>
    <property type="match status" value="1"/>
</dbReference>
<keyword evidence="7 9" id="KW-0413">Isomerase</keyword>
<dbReference type="InterPro" id="IPR013499">
    <property type="entry name" value="TopoI_euk"/>
</dbReference>
<evidence type="ECO:0000256" key="4">
    <source>
        <dbReference type="ARBA" id="ARBA00019632"/>
    </source>
</evidence>
<dbReference type="SUPFAM" id="SSF56741">
    <property type="entry name" value="Eukaryotic DNA topoisomerase I, N-terminal DNA-binding fragment"/>
    <property type="match status" value="1"/>
</dbReference>
<dbReference type="InterPro" id="IPR051062">
    <property type="entry name" value="Topoisomerase_IB"/>
</dbReference>
<dbReference type="OMA" id="WAINLAD"/>
<dbReference type="Gene3D" id="1.10.132.10">
    <property type="match status" value="1"/>
</dbReference>
<dbReference type="GO" id="GO:0006260">
    <property type="term" value="P:DNA replication"/>
    <property type="evidence" value="ECO:0007669"/>
    <property type="project" value="TreeGrafter"/>
</dbReference>
<dbReference type="GO" id="GO:0005730">
    <property type="term" value="C:nucleolus"/>
    <property type="evidence" value="ECO:0007669"/>
    <property type="project" value="TreeGrafter"/>
</dbReference>
<dbReference type="SUPFAM" id="SSF56349">
    <property type="entry name" value="DNA breaking-rejoining enzymes"/>
    <property type="match status" value="1"/>
</dbReference>
<evidence type="ECO:0000256" key="10">
    <source>
        <dbReference type="SAM" id="Coils"/>
    </source>
</evidence>
<evidence type="ECO:0000256" key="5">
    <source>
        <dbReference type="ARBA" id="ARBA00023029"/>
    </source>
</evidence>
<dbReference type="SMART" id="SM00435">
    <property type="entry name" value="TOPEUc"/>
    <property type="match status" value="1"/>
</dbReference>
<dbReference type="InterPro" id="IPR025834">
    <property type="entry name" value="TopoI_C_dom"/>
</dbReference>
<dbReference type="PANTHER" id="PTHR10290:SF3">
    <property type="entry name" value="DNA TOPOISOMERASE 1"/>
    <property type="match status" value="1"/>
</dbReference>
<evidence type="ECO:0000256" key="7">
    <source>
        <dbReference type="ARBA" id="ARBA00023235"/>
    </source>
</evidence>
<accession>A0A0M5J6F7</accession>
<sequence length="629" mass="72159">MPSHRNLLNGWPYKFAATRRAAFLRQQQQQQQEQQQQQQPEEEHVEPNEEDADVELESDEESLPIIQCDDTGSAVNSSPSTWHEQLSVMGNEDKIKWHSLQHVGPLFPPPYVRLPDQVQMLYNGQPMRLSLAAEEAATWYAKLLGRPVAQNEIFRANFFSQFRMLMGENERSIVQELSLCGFERIAQHLQRQGEDVTSRRQQQQRQQQLEQQHYGYCSIDGRLERIGNYRIEPAGIFLGRGNHPLMGTLKPRIRPEDVTINCSPLAVPAAPAGHHWQAVQHNQSVAWLARWHDTVTSGYKYMLLSSASRLQGIRDLNKFELARRLSNHIQSIRQSYWEDWKSPNLMQRQRGVALYFIDRLMLRVGNDKSENTADTEGCCTLRVEHLQLFEQLQGSAHVVELNFLGKDSIQFRRKLVVGQHVFENLRSFMQHKQPKDLIFDQLAAKKLNQHLSSLMHGLTAKVFRTYNASKLLQSCLDELAPDVTRSLKDKLNAYTIANANAAKFCNHQRAPTKAAKNKLNSFKRAIRAKQLAIDNLRRTRPTTLPVSTANHARRLMQLQNELAMLESQLNAATLRSSLALNTSKMNYLDPRITVAWCSKHGVPIEKIFSAALRTKFDWAISVADASFRF</sequence>
<gene>
    <name evidence="13" type="ORF">Dbus_chrXg1637</name>
</gene>
<dbReference type="OrthoDB" id="47179at2759"/>
<dbReference type="GO" id="GO:0007059">
    <property type="term" value="P:chromosome segregation"/>
    <property type="evidence" value="ECO:0007669"/>
    <property type="project" value="TreeGrafter"/>
</dbReference>
<dbReference type="Pfam" id="PF14370">
    <property type="entry name" value="Topo_C_assoc"/>
    <property type="match status" value="1"/>
</dbReference>
<dbReference type="Gene3D" id="1.10.10.41">
    <property type="entry name" value="Yeast DNA topoisomerase - domain 1"/>
    <property type="match status" value="1"/>
</dbReference>
<dbReference type="InterPro" id="IPR008336">
    <property type="entry name" value="TopoI_DNA-bd_euk"/>
</dbReference>
<evidence type="ECO:0000313" key="13">
    <source>
        <dbReference type="EMBL" id="ALC49781.1"/>
    </source>
</evidence>
<dbReference type="InterPro" id="IPR014711">
    <property type="entry name" value="TopoI_cat_a-hlx-sub_euk"/>
</dbReference>
<dbReference type="InterPro" id="IPR036202">
    <property type="entry name" value="TopoI_DNA-bd_euk_N_sf"/>
</dbReference>
<dbReference type="GO" id="GO:0006265">
    <property type="term" value="P:DNA topological change"/>
    <property type="evidence" value="ECO:0007669"/>
    <property type="project" value="UniProtKB-UniRule"/>
</dbReference>
<organism evidence="13 14">
    <name type="scientific">Drosophila busckii</name>
    <name type="common">Fruit fly</name>
    <dbReference type="NCBI Taxonomy" id="30019"/>
    <lineage>
        <taxon>Eukaryota</taxon>
        <taxon>Metazoa</taxon>
        <taxon>Ecdysozoa</taxon>
        <taxon>Arthropoda</taxon>
        <taxon>Hexapoda</taxon>
        <taxon>Insecta</taxon>
        <taxon>Pterygota</taxon>
        <taxon>Neoptera</taxon>
        <taxon>Endopterygota</taxon>
        <taxon>Diptera</taxon>
        <taxon>Brachycera</taxon>
        <taxon>Muscomorpha</taxon>
        <taxon>Ephydroidea</taxon>
        <taxon>Drosophilidae</taxon>
        <taxon>Drosophila</taxon>
    </lineage>
</organism>
<dbReference type="PANTHER" id="PTHR10290">
    <property type="entry name" value="DNA TOPOISOMERASE I"/>
    <property type="match status" value="1"/>
</dbReference>
<dbReference type="InterPro" id="IPR013500">
    <property type="entry name" value="TopoI_cat_euk"/>
</dbReference>
<keyword evidence="5 9" id="KW-0799">Topoisomerase</keyword>
<dbReference type="GO" id="GO:0003917">
    <property type="term" value="F:DNA topoisomerase type I (single strand cut, ATP-independent) activity"/>
    <property type="evidence" value="ECO:0007669"/>
    <property type="project" value="UniProtKB-UniRule"/>
</dbReference>
<dbReference type="InterPro" id="IPR014727">
    <property type="entry name" value="TopoI_cat_a/b-sub_euk"/>
</dbReference>
<evidence type="ECO:0000256" key="2">
    <source>
        <dbReference type="ARBA" id="ARBA00006645"/>
    </source>
</evidence>
<dbReference type="InterPro" id="IPR011010">
    <property type="entry name" value="DNA_brk_join_enz"/>
</dbReference>
<dbReference type="Gene3D" id="2.170.11.10">
    <property type="entry name" value="DNA Topoisomerase I, domain 2"/>
    <property type="match status" value="1"/>
</dbReference>
<dbReference type="AlphaFoldDB" id="A0A0M5J6F7"/>
<evidence type="ECO:0000256" key="11">
    <source>
        <dbReference type="SAM" id="MobiDB-lite"/>
    </source>
</evidence>
<evidence type="ECO:0000256" key="6">
    <source>
        <dbReference type="ARBA" id="ARBA00023125"/>
    </source>
</evidence>
<dbReference type="InterPro" id="IPR001631">
    <property type="entry name" value="TopoI"/>
</dbReference>
<keyword evidence="14" id="KW-1185">Reference proteome</keyword>
<dbReference type="STRING" id="30019.A0A0M5J6F7"/>
<dbReference type="GO" id="GO:0005694">
    <property type="term" value="C:chromosome"/>
    <property type="evidence" value="ECO:0007669"/>
    <property type="project" value="InterPro"/>
</dbReference>
<dbReference type="Pfam" id="PF01028">
    <property type="entry name" value="Topoisom_I"/>
    <property type="match status" value="1"/>
</dbReference>
<dbReference type="GO" id="GO:0003677">
    <property type="term" value="F:DNA binding"/>
    <property type="evidence" value="ECO:0007669"/>
    <property type="project" value="UniProtKB-UniRule"/>
</dbReference>
<dbReference type="EC" id="5.6.2.1" evidence="3"/>
<feature type="compositionally biased region" description="Low complexity" evidence="11">
    <location>
        <begin position="26"/>
        <end position="39"/>
    </location>
</feature>
<dbReference type="InterPro" id="IPR013034">
    <property type="entry name" value="DNA_topo_DNA_db_N_dom1"/>
</dbReference>
<keyword evidence="10" id="KW-0175">Coiled coil</keyword>
<feature type="region of interest" description="Disordered" evidence="11">
    <location>
        <begin position="23"/>
        <end position="59"/>
    </location>
</feature>
<evidence type="ECO:0000259" key="12">
    <source>
        <dbReference type="SMART" id="SM00435"/>
    </source>
</evidence>
<name>A0A0M5J6F7_DROBS</name>
<comment type="similarity">
    <text evidence="2 9">Belongs to the type IB topoisomerase family.</text>
</comment>
<feature type="compositionally biased region" description="Acidic residues" evidence="11">
    <location>
        <begin position="48"/>
        <end position="59"/>
    </location>
</feature>
<feature type="active site" description="O-(3'-phospho-DNA)-tyrosine intermediate" evidence="9">
    <location>
        <position position="587"/>
    </location>
</feature>
<dbReference type="Gene3D" id="3.90.15.10">
    <property type="entry name" value="Topoisomerase I, Chain A, domain 3"/>
    <property type="match status" value="1"/>
</dbReference>
<comment type="catalytic activity">
    <reaction evidence="1 9">
        <text>ATP-independent breakage of single-stranded DNA, followed by passage and rejoining.</text>
        <dbReference type="EC" id="5.6.2.1"/>
    </reaction>
</comment>
<dbReference type="InterPro" id="IPR013030">
    <property type="entry name" value="DNA_topo_DNA_db_N_dom2"/>
</dbReference>
<feature type="coiled-coil region" evidence="10">
    <location>
        <begin position="519"/>
        <end position="575"/>
    </location>
</feature>